<dbReference type="AlphaFoldDB" id="A0A3B0U2L6"/>
<organism evidence="2">
    <name type="scientific">hydrothermal vent metagenome</name>
    <dbReference type="NCBI Taxonomy" id="652676"/>
    <lineage>
        <taxon>unclassified sequences</taxon>
        <taxon>metagenomes</taxon>
        <taxon>ecological metagenomes</taxon>
    </lineage>
</organism>
<protein>
    <submittedName>
        <fullName evidence="2">Uncharacterized protein</fullName>
    </submittedName>
</protein>
<sequence>MFWILIKKKIEVTMKKLILIVALIVAYGVSTSNVNANVVNSEKAKVTVIAGSDNQIATPDGEDKAKVDGKTECEKSCSKAASKECSKSASKECSKSASKECSKAASKECSDKSASSSSCGKDKHQASK</sequence>
<proteinExistence type="predicted"/>
<reference evidence="2" key="1">
    <citation type="submission" date="2018-06" db="EMBL/GenBank/DDBJ databases">
        <authorList>
            <person name="Zhirakovskaya E."/>
        </authorList>
    </citation>
    <scope>NUCLEOTIDE SEQUENCE</scope>
</reference>
<accession>A0A3B0U2L6</accession>
<dbReference type="EMBL" id="UOEP01000130">
    <property type="protein sequence ID" value="VAW20842.1"/>
    <property type="molecule type" value="Genomic_DNA"/>
</dbReference>
<gene>
    <name evidence="2" type="ORF">MNBD_BACTEROID01-1548</name>
</gene>
<evidence type="ECO:0000256" key="1">
    <source>
        <dbReference type="SAM" id="MobiDB-lite"/>
    </source>
</evidence>
<name>A0A3B0U2L6_9ZZZZ</name>
<feature type="region of interest" description="Disordered" evidence="1">
    <location>
        <begin position="105"/>
        <end position="128"/>
    </location>
</feature>
<evidence type="ECO:0000313" key="2">
    <source>
        <dbReference type="EMBL" id="VAW20842.1"/>
    </source>
</evidence>